<evidence type="ECO:0000256" key="5">
    <source>
        <dbReference type="SAM" id="MobiDB-lite"/>
    </source>
</evidence>
<evidence type="ECO:0000313" key="8">
    <source>
        <dbReference type="Proteomes" id="UP000295818"/>
    </source>
</evidence>
<reference evidence="7 8" key="1">
    <citation type="journal article" date="2015" name="Stand. Genomic Sci.">
        <title>Genomic Encyclopedia of Bacterial and Archaeal Type Strains, Phase III: the genomes of soil and plant-associated and newly described type strains.</title>
        <authorList>
            <person name="Whitman W.B."/>
            <person name="Woyke T."/>
            <person name="Klenk H.P."/>
            <person name="Zhou Y."/>
            <person name="Lilburn T.G."/>
            <person name="Beck B.J."/>
            <person name="De Vos P."/>
            <person name="Vandamme P."/>
            <person name="Eisen J.A."/>
            <person name="Garrity G."/>
            <person name="Hugenholtz P."/>
            <person name="Kyrpides N.C."/>
        </authorList>
    </citation>
    <scope>NUCLEOTIDE SEQUENCE [LARGE SCALE GENOMIC DNA]</scope>
    <source>
        <strain evidence="7 8">VKM Ac-2538</strain>
    </source>
</reference>
<evidence type="ECO:0000256" key="2">
    <source>
        <dbReference type="ARBA" id="ARBA00023125"/>
    </source>
</evidence>
<sequence length="261" mass="29440">MLSAYRTITRIPCLPRVFTRSPFVRPDFSSPPSRLPDMTGSAPERPLTPSTDRRRYDGTRRQEGARQTRLRILSAAEDLFTTSGYAATTITEIAAAATVAPQTVYSAFGTKRAILKELVDTRIAGNDEPVPVIEQPFVQRIQATPDVLEKFRIFAEHLREVHERTVDVLSALRAAAGSDPDIADLWRTMLEQRRFGQGQFAQHLFETGHLRTDLDVPAVADIISTLMDHELYRMLVRDHGWSPAAWEAWFADLLSRDLLKP</sequence>
<dbReference type="PANTHER" id="PTHR30055:SF234">
    <property type="entry name" value="HTH-TYPE TRANSCRIPTIONAL REGULATOR BETI"/>
    <property type="match status" value="1"/>
</dbReference>
<feature type="DNA-binding region" description="H-T-H motif" evidence="4">
    <location>
        <begin position="89"/>
        <end position="108"/>
    </location>
</feature>
<dbReference type="Pfam" id="PF00440">
    <property type="entry name" value="TetR_N"/>
    <property type="match status" value="1"/>
</dbReference>
<dbReference type="InterPro" id="IPR009057">
    <property type="entry name" value="Homeodomain-like_sf"/>
</dbReference>
<gene>
    <name evidence="7" type="ORF">EV644_116183</name>
</gene>
<feature type="compositionally biased region" description="Basic and acidic residues" evidence="5">
    <location>
        <begin position="51"/>
        <end position="66"/>
    </location>
</feature>
<feature type="region of interest" description="Disordered" evidence="5">
    <location>
        <begin position="25"/>
        <end position="66"/>
    </location>
</feature>
<proteinExistence type="predicted"/>
<dbReference type="InterPro" id="IPR001647">
    <property type="entry name" value="HTH_TetR"/>
</dbReference>
<keyword evidence="2 4" id="KW-0238">DNA-binding</keyword>
<protein>
    <submittedName>
        <fullName evidence="7">TetR family transcriptional regulator</fullName>
    </submittedName>
</protein>
<keyword evidence="8" id="KW-1185">Reference proteome</keyword>
<dbReference type="PRINTS" id="PR00455">
    <property type="entry name" value="HTHTETR"/>
</dbReference>
<organism evidence="7 8">
    <name type="scientific">Kribbella orskensis</name>
    <dbReference type="NCBI Taxonomy" id="2512216"/>
    <lineage>
        <taxon>Bacteria</taxon>
        <taxon>Bacillati</taxon>
        <taxon>Actinomycetota</taxon>
        <taxon>Actinomycetes</taxon>
        <taxon>Propionibacteriales</taxon>
        <taxon>Kribbellaceae</taxon>
        <taxon>Kribbella</taxon>
    </lineage>
</organism>
<dbReference type="InterPro" id="IPR050109">
    <property type="entry name" value="HTH-type_TetR-like_transc_reg"/>
</dbReference>
<dbReference type="PANTHER" id="PTHR30055">
    <property type="entry name" value="HTH-TYPE TRANSCRIPTIONAL REGULATOR RUTR"/>
    <property type="match status" value="1"/>
</dbReference>
<dbReference type="Proteomes" id="UP000295818">
    <property type="component" value="Unassembled WGS sequence"/>
</dbReference>
<evidence type="ECO:0000259" key="6">
    <source>
        <dbReference type="PROSITE" id="PS50977"/>
    </source>
</evidence>
<evidence type="ECO:0000256" key="4">
    <source>
        <dbReference type="PROSITE-ProRule" id="PRU00335"/>
    </source>
</evidence>
<dbReference type="SUPFAM" id="SSF48498">
    <property type="entry name" value="Tetracyclin repressor-like, C-terminal domain"/>
    <property type="match status" value="1"/>
</dbReference>
<feature type="domain" description="HTH tetR-type" evidence="6">
    <location>
        <begin position="66"/>
        <end position="126"/>
    </location>
</feature>
<accession>A0ABY2BDC5</accession>
<dbReference type="PROSITE" id="PS50977">
    <property type="entry name" value="HTH_TETR_2"/>
    <property type="match status" value="1"/>
</dbReference>
<dbReference type="EMBL" id="SLWM01000016">
    <property type="protein sequence ID" value="TCO16809.1"/>
    <property type="molecule type" value="Genomic_DNA"/>
</dbReference>
<evidence type="ECO:0000256" key="3">
    <source>
        <dbReference type="ARBA" id="ARBA00023163"/>
    </source>
</evidence>
<keyword evidence="1" id="KW-0805">Transcription regulation</keyword>
<evidence type="ECO:0000313" key="7">
    <source>
        <dbReference type="EMBL" id="TCO16809.1"/>
    </source>
</evidence>
<dbReference type="SUPFAM" id="SSF46689">
    <property type="entry name" value="Homeodomain-like"/>
    <property type="match status" value="1"/>
</dbReference>
<dbReference type="Gene3D" id="1.10.10.60">
    <property type="entry name" value="Homeodomain-like"/>
    <property type="match status" value="1"/>
</dbReference>
<keyword evidence="3" id="KW-0804">Transcription</keyword>
<dbReference type="Gene3D" id="1.10.357.10">
    <property type="entry name" value="Tetracycline Repressor, domain 2"/>
    <property type="match status" value="1"/>
</dbReference>
<evidence type="ECO:0000256" key="1">
    <source>
        <dbReference type="ARBA" id="ARBA00023015"/>
    </source>
</evidence>
<dbReference type="InterPro" id="IPR036271">
    <property type="entry name" value="Tet_transcr_reg_TetR-rel_C_sf"/>
</dbReference>
<comment type="caution">
    <text evidence="7">The sequence shown here is derived from an EMBL/GenBank/DDBJ whole genome shotgun (WGS) entry which is preliminary data.</text>
</comment>
<name>A0ABY2BDC5_9ACTN</name>